<reference evidence="5 6" key="1">
    <citation type="submission" date="2019-08" db="EMBL/GenBank/DDBJ databases">
        <title>Pedobacter sp. nov., isolated from Han river, South Korea.</title>
        <authorList>
            <person name="Lee D.-H."/>
            <person name="Kim Y.-S."/>
            <person name="Hwang E.-M."/>
            <person name="Le Tran T.C."/>
            <person name="Cha C.-J."/>
        </authorList>
    </citation>
    <scope>NUCLEOTIDE SEQUENCE [LARGE SCALE GENOMIC DNA]</scope>
    <source>
        <strain evidence="5 6">CJ43</strain>
    </source>
</reference>
<feature type="chain" id="PRO_5022855364" evidence="4">
    <location>
        <begin position="20"/>
        <end position="205"/>
    </location>
</feature>
<dbReference type="Gene3D" id="1.25.40.10">
    <property type="entry name" value="Tetratricopeptide repeat domain"/>
    <property type="match status" value="2"/>
</dbReference>
<dbReference type="RefSeq" id="WP_149073735.1">
    <property type="nucleotide sequence ID" value="NZ_CP043329.1"/>
</dbReference>
<dbReference type="PROSITE" id="PS50005">
    <property type="entry name" value="TPR"/>
    <property type="match status" value="1"/>
</dbReference>
<feature type="signal peptide" evidence="4">
    <location>
        <begin position="1"/>
        <end position="19"/>
    </location>
</feature>
<dbReference type="SMART" id="SM00028">
    <property type="entry name" value="TPR"/>
    <property type="match status" value="2"/>
</dbReference>
<gene>
    <name evidence="5" type="ORF">FYC62_02060</name>
</gene>
<dbReference type="Pfam" id="PF13432">
    <property type="entry name" value="TPR_16"/>
    <property type="match status" value="1"/>
</dbReference>
<keyword evidence="4" id="KW-0732">Signal</keyword>
<name>A0A5C0VCY2_9SPHI</name>
<evidence type="ECO:0000256" key="1">
    <source>
        <dbReference type="ARBA" id="ARBA00022737"/>
    </source>
</evidence>
<evidence type="ECO:0000256" key="4">
    <source>
        <dbReference type="SAM" id="SignalP"/>
    </source>
</evidence>
<evidence type="ECO:0000313" key="6">
    <source>
        <dbReference type="Proteomes" id="UP000323653"/>
    </source>
</evidence>
<sequence length="205" mass="23184">MKFKILTVLALILPITLVAQTPFERLGQKAMMNGDFNSAATFFEQAVKQDHGNMNALYLLGYAYYHSSNYKKSIESFDKLVAYKPSEAIAYYYRGKAKMLLSGQIKDYKNPEKEELLLGAIKDFSSGIELTPSDMKFYQNRGLAYQEYSVFKSQKVNEIYNKNAAISAANSSITDLKKVLAENAARKDIVSQIEKSKQLLINIKN</sequence>
<dbReference type="InterPro" id="IPR019734">
    <property type="entry name" value="TPR_rpt"/>
</dbReference>
<dbReference type="EMBL" id="CP043329">
    <property type="protein sequence ID" value="QEK50585.1"/>
    <property type="molecule type" value="Genomic_DNA"/>
</dbReference>
<keyword evidence="6" id="KW-1185">Reference proteome</keyword>
<keyword evidence="2 3" id="KW-0802">TPR repeat</keyword>
<dbReference type="InterPro" id="IPR050498">
    <property type="entry name" value="Ycf3"/>
</dbReference>
<proteinExistence type="predicted"/>
<organism evidence="5 6">
    <name type="scientific">Pedobacter aquae</name>
    <dbReference type="NCBI Taxonomy" id="2605747"/>
    <lineage>
        <taxon>Bacteria</taxon>
        <taxon>Pseudomonadati</taxon>
        <taxon>Bacteroidota</taxon>
        <taxon>Sphingobacteriia</taxon>
        <taxon>Sphingobacteriales</taxon>
        <taxon>Sphingobacteriaceae</taxon>
        <taxon>Pedobacter</taxon>
    </lineage>
</organism>
<dbReference type="PANTHER" id="PTHR44858:SF1">
    <property type="entry name" value="UDP-N-ACETYLGLUCOSAMINE--PEPTIDE N-ACETYLGLUCOSAMINYLTRANSFERASE SPINDLY-RELATED"/>
    <property type="match status" value="1"/>
</dbReference>
<keyword evidence="1" id="KW-0677">Repeat</keyword>
<evidence type="ECO:0000256" key="3">
    <source>
        <dbReference type="PROSITE-ProRule" id="PRU00339"/>
    </source>
</evidence>
<evidence type="ECO:0000256" key="2">
    <source>
        <dbReference type="ARBA" id="ARBA00022803"/>
    </source>
</evidence>
<accession>A0A5C0VCY2</accession>
<dbReference type="AlphaFoldDB" id="A0A5C0VCY2"/>
<evidence type="ECO:0000313" key="5">
    <source>
        <dbReference type="EMBL" id="QEK50585.1"/>
    </source>
</evidence>
<dbReference type="SUPFAM" id="SSF48452">
    <property type="entry name" value="TPR-like"/>
    <property type="match status" value="1"/>
</dbReference>
<dbReference type="Proteomes" id="UP000323653">
    <property type="component" value="Chromosome"/>
</dbReference>
<dbReference type="PANTHER" id="PTHR44858">
    <property type="entry name" value="TETRATRICOPEPTIDE REPEAT PROTEIN 6"/>
    <property type="match status" value="1"/>
</dbReference>
<dbReference type="KEGG" id="pej:FYC62_02060"/>
<protein>
    <submittedName>
        <fullName evidence="5">Tetratricopeptide repeat protein</fullName>
    </submittedName>
</protein>
<feature type="repeat" description="TPR" evidence="3">
    <location>
        <begin position="54"/>
        <end position="87"/>
    </location>
</feature>
<dbReference type="InterPro" id="IPR011990">
    <property type="entry name" value="TPR-like_helical_dom_sf"/>
</dbReference>